<keyword evidence="1" id="KW-0229">DNA integration</keyword>
<keyword evidence="8" id="KW-1185">Reference proteome</keyword>
<dbReference type="Pfam" id="PF14659">
    <property type="entry name" value="Phage_int_SAM_3"/>
    <property type="match status" value="1"/>
</dbReference>
<evidence type="ECO:0000259" key="5">
    <source>
        <dbReference type="PROSITE" id="PS51898"/>
    </source>
</evidence>
<dbReference type="PROSITE" id="PS51900">
    <property type="entry name" value="CB"/>
    <property type="match status" value="1"/>
</dbReference>
<accession>A0ABW5S9S4</accession>
<dbReference type="RefSeq" id="WP_253061762.1">
    <property type="nucleotide sequence ID" value="NZ_JAMXWM010000010.1"/>
</dbReference>
<dbReference type="InterPro" id="IPR010998">
    <property type="entry name" value="Integrase_recombinase_N"/>
</dbReference>
<evidence type="ECO:0000259" key="6">
    <source>
        <dbReference type="PROSITE" id="PS51900"/>
    </source>
</evidence>
<dbReference type="CDD" id="cd01189">
    <property type="entry name" value="INT_ICEBs1_C_like"/>
    <property type="match status" value="1"/>
</dbReference>
<organism evidence="7 8">
    <name type="scientific">Sporolactobacillus shoreicorticis</name>
    <dbReference type="NCBI Taxonomy" id="1923877"/>
    <lineage>
        <taxon>Bacteria</taxon>
        <taxon>Bacillati</taxon>
        <taxon>Bacillota</taxon>
        <taxon>Bacilli</taxon>
        <taxon>Bacillales</taxon>
        <taxon>Sporolactobacillaceae</taxon>
        <taxon>Sporolactobacillus</taxon>
    </lineage>
</organism>
<name>A0ABW5S9S4_9BACL</name>
<dbReference type="InterPro" id="IPR013762">
    <property type="entry name" value="Integrase-like_cat_sf"/>
</dbReference>
<gene>
    <name evidence="7" type="ORF">ACFSUE_20775</name>
</gene>
<feature type="domain" description="Tyr recombinase" evidence="5">
    <location>
        <begin position="142"/>
        <end position="352"/>
    </location>
</feature>
<evidence type="ECO:0000313" key="7">
    <source>
        <dbReference type="EMBL" id="MFD2696043.1"/>
    </source>
</evidence>
<evidence type="ECO:0000256" key="3">
    <source>
        <dbReference type="ARBA" id="ARBA00023172"/>
    </source>
</evidence>
<evidence type="ECO:0000256" key="4">
    <source>
        <dbReference type="PROSITE-ProRule" id="PRU01248"/>
    </source>
</evidence>
<dbReference type="Gene3D" id="1.10.443.10">
    <property type="entry name" value="Intergrase catalytic core"/>
    <property type="match status" value="1"/>
</dbReference>
<dbReference type="PANTHER" id="PTHR30349:SF91">
    <property type="entry name" value="INTA PROTEIN"/>
    <property type="match status" value="1"/>
</dbReference>
<dbReference type="Pfam" id="PF00589">
    <property type="entry name" value="Phage_integrase"/>
    <property type="match status" value="1"/>
</dbReference>
<reference evidence="8" key="1">
    <citation type="journal article" date="2019" name="Int. J. Syst. Evol. Microbiol.">
        <title>The Global Catalogue of Microorganisms (GCM) 10K type strain sequencing project: providing services to taxonomists for standard genome sequencing and annotation.</title>
        <authorList>
            <consortium name="The Broad Institute Genomics Platform"/>
            <consortium name="The Broad Institute Genome Sequencing Center for Infectious Disease"/>
            <person name="Wu L."/>
            <person name="Ma J."/>
        </authorList>
    </citation>
    <scope>NUCLEOTIDE SEQUENCE [LARGE SCALE GENOMIC DNA]</scope>
    <source>
        <strain evidence="8">TISTR 2466</strain>
    </source>
</reference>
<sequence>MLFRDLVKDWYENHLNDKSPRTIEGYESNLRLRIIPTFGLMRTDKIEKYHIRRFFDKLQQPECEFNSILMNPEVKAKDRTGDYFTSTDPNDFIIKKKKYNLSAKSIDNHKICMNSIFSYAVYKGWRKDSPMKGVKTPKIKKVRPEIYNRKDLAALFQALESEPLLWRTIVWFAIGTGAREGEIAGFDRRYMNLDKGFALICQAAIRVKKQGVKIKSTKSGNEHINNLPSFVIQLLELYDAAHEADKDAAGDTWIKEWKGEPCDFLFTPDGSFGRPMRPESISQWWRRFLKRKNLKHIKFHALRHTSVSLLIDEGDSMKAISERVGHAKIDTTMDIYGQLFETGNERSARLLDKAISEIKKASIKK</sequence>
<feature type="domain" description="Core-binding (CB)" evidence="6">
    <location>
        <begin position="1"/>
        <end position="121"/>
    </location>
</feature>
<dbReference type="InterPro" id="IPR011010">
    <property type="entry name" value="DNA_brk_join_enz"/>
</dbReference>
<proteinExistence type="predicted"/>
<dbReference type="InterPro" id="IPR050090">
    <property type="entry name" value="Tyrosine_recombinase_XerCD"/>
</dbReference>
<evidence type="ECO:0000256" key="1">
    <source>
        <dbReference type="ARBA" id="ARBA00022908"/>
    </source>
</evidence>
<keyword evidence="3" id="KW-0233">DNA recombination</keyword>
<evidence type="ECO:0000313" key="8">
    <source>
        <dbReference type="Proteomes" id="UP001597399"/>
    </source>
</evidence>
<comment type="caution">
    <text evidence="7">The sequence shown here is derived from an EMBL/GenBank/DDBJ whole genome shotgun (WGS) entry which is preliminary data.</text>
</comment>
<dbReference type="Gene3D" id="1.10.150.130">
    <property type="match status" value="1"/>
</dbReference>
<dbReference type="PANTHER" id="PTHR30349">
    <property type="entry name" value="PHAGE INTEGRASE-RELATED"/>
    <property type="match status" value="1"/>
</dbReference>
<dbReference type="InterPro" id="IPR044068">
    <property type="entry name" value="CB"/>
</dbReference>
<dbReference type="PROSITE" id="PS51898">
    <property type="entry name" value="TYR_RECOMBINASE"/>
    <property type="match status" value="1"/>
</dbReference>
<dbReference type="SUPFAM" id="SSF56349">
    <property type="entry name" value="DNA breaking-rejoining enzymes"/>
    <property type="match status" value="1"/>
</dbReference>
<keyword evidence="2 4" id="KW-0238">DNA-binding</keyword>
<dbReference type="InterPro" id="IPR002104">
    <property type="entry name" value="Integrase_catalytic"/>
</dbReference>
<dbReference type="InterPro" id="IPR004107">
    <property type="entry name" value="Integrase_SAM-like_N"/>
</dbReference>
<dbReference type="Proteomes" id="UP001597399">
    <property type="component" value="Unassembled WGS sequence"/>
</dbReference>
<dbReference type="EMBL" id="JBHUMQ010000057">
    <property type="protein sequence ID" value="MFD2696043.1"/>
    <property type="molecule type" value="Genomic_DNA"/>
</dbReference>
<protein>
    <submittedName>
        <fullName evidence="7">Tyrosine-type recombinase/integrase</fullName>
    </submittedName>
</protein>
<evidence type="ECO:0000256" key="2">
    <source>
        <dbReference type="ARBA" id="ARBA00023125"/>
    </source>
</evidence>